<sequence length="81" mass="9611">MDKGRYLALVIGDKYSKGEWIPLGFYAMNETMKAGFKLKSTIVKNFDITKGKQSQQELWRYRALLGGFYVFKHEYIFLFER</sequence>
<dbReference type="GO" id="GO:0032259">
    <property type="term" value="P:methylation"/>
    <property type="evidence" value="ECO:0007669"/>
    <property type="project" value="UniProtKB-KW"/>
</dbReference>
<proteinExistence type="predicted"/>
<name>T1AK85_9ZZZZ</name>
<evidence type="ECO:0000313" key="1">
    <source>
        <dbReference type="EMBL" id="EQD57752.1"/>
    </source>
</evidence>
<comment type="caution">
    <text evidence="1">The sequence shown here is derived from an EMBL/GenBank/DDBJ whole genome shotgun (WGS) entry which is preliminary data.</text>
</comment>
<organism evidence="1">
    <name type="scientific">mine drainage metagenome</name>
    <dbReference type="NCBI Taxonomy" id="410659"/>
    <lineage>
        <taxon>unclassified sequences</taxon>
        <taxon>metagenomes</taxon>
        <taxon>ecological metagenomes</taxon>
    </lineage>
</organism>
<dbReference type="EMBL" id="AUZZ01003152">
    <property type="protein sequence ID" value="EQD57752.1"/>
    <property type="molecule type" value="Genomic_DNA"/>
</dbReference>
<dbReference type="InterPro" id="IPR029063">
    <property type="entry name" value="SAM-dependent_MTases_sf"/>
</dbReference>
<keyword evidence="1" id="KW-0808">Transferase</keyword>
<dbReference type="GO" id="GO:0008168">
    <property type="term" value="F:methyltransferase activity"/>
    <property type="evidence" value="ECO:0007669"/>
    <property type="project" value="UniProtKB-KW"/>
</dbReference>
<keyword evidence="1" id="KW-0489">Methyltransferase</keyword>
<protein>
    <submittedName>
        <fullName evidence="1">DNA methylase N-4/N-6 domain-containing protein</fullName>
    </submittedName>
</protein>
<reference evidence="1" key="2">
    <citation type="journal article" date="2014" name="ISME J.">
        <title>Microbial stratification in low pH oxic and suboxic macroscopic growths along an acid mine drainage.</title>
        <authorList>
            <person name="Mendez-Garcia C."/>
            <person name="Mesa V."/>
            <person name="Sprenger R.R."/>
            <person name="Richter M."/>
            <person name="Diez M.S."/>
            <person name="Solano J."/>
            <person name="Bargiela R."/>
            <person name="Golyshina O.V."/>
            <person name="Manteca A."/>
            <person name="Ramos J.L."/>
            <person name="Gallego J.R."/>
            <person name="Llorente I."/>
            <person name="Martins Dos Santos V.A."/>
            <person name="Jensen O.N."/>
            <person name="Pelaez A.I."/>
            <person name="Sanchez J."/>
            <person name="Ferrer M."/>
        </authorList>
    </citation>
    <scope>NUCLEOTIDE SEQUENCE</scope>
</reference>
<dbReference type="SUPFAM" id="SSF53335">
    <property type="entry name" value="S-adenosyl-L-methionine-dependent methyltransferases"/>
    <property type="match status" value="1"/>
</dbReference>
<gene>
    <name evidence="1" type="ORF">B2A_04661</name>
</gene>
<dbReference type="AlphaFoldDB" id="T1AK85"/>
<accession>T1AK85</accession>
<reference evidence="1" key="1">
    <citation type="submission" date="2013-08" db="EMBL/GenBank/DDBJ databases">
        <authorList>
            <person name="Mendez C."/>
            <person name="Richter M."/>
            <person name="Ferrer M."/>
            <person name="Sanchez J."/>
        </authorList>
    </citation>
    <scope>NUCLEOTIDE SEQUENCE</scope>
</reference>